<comment type="similarity">
    <text evidence="2">Belongs to the peptidase S1 family. CLIP subfamily.</text>
</comment>
<evidence type="ECO:0000313" key="5">
    <source>
        <dbReference type="Proteomes" id="UP001652661"/>
    </source>
</evidence>
<feature type="signal peptide" evidence="3">
    <location>
        <begin position="1"/>
        <end position="26"/>
    </location>
</feature>
<name>A0ABM3C7S0_DROKI</name>
<dbReference type="PANTHER" id="PTHR24256">
    <property type="entry name" value="TRYPTASE-RELATED"/>
    <property type="match status" value="1"/>
</dbReference>
<accession>A0ABM3C7S0</accession>
<dbReference type="InterPro" id="IPR001254">
    <property type="entry name" value="Trypsin_dom"/>
</dbReference>
<dbReference type="CDD" id="cd00190">
    <property type="entry name" value="Tryp_SPc"/>
    <property type="match status" value="1"/>
</dbReference>
<dbReference type="InterPro" id="IPR018114">
    <property type="entry name" value="TRYPSIN_HIS"/>
</dbReference>
<organism evidence="5 6">
    <name type="scientific">Drosophila kikkawai</name>
    <name type="common">Fruit fly</name>
    <dbReference type="NCBI Taxonomy" id="30033"/>
    <lineage>
        <taxon>Eukaryota</taxon>
        <taxon>Metazoa</taxon>
        <taxon>Ecdysozoa</taxon>
        <taxon>Arthropoda</taxon>
        <taxon>Hexapoda</taxon>
        <taxon>Insecta</taxon>
        <taxon>Pterygota</taxon>
        <taxon>Neoptera</taxon>
        <taxon>Endopterygota</taxon>
        <taxon>Diptera</taxon>
        <taxon>Brachycera</taxon>
        <taxon>Muscomorpha</taxon>
        <taxon>Ephydroidea</taxon>
        <taxon>Drosophilidae</taxon>
        <taxon>Drosophila</taxon>
        <taxon>Sophophora</taxon>
    </lineage>
</organism>
<dbReference type="InterPro" id="IPR009003">
    <property type="entry name" value="Peptidase_S1_PA"/>
</dbReference>
<dbReference type="Gene3D" id="2.40.10.10">
    <property type="entry name" value="Trypsin-like serine proteases"/>
    <property type="match status" value="2"/>
</dbReference>
<feature type="domain" description="Peptidase S1" evidence="4">
    <location>
        <begin position="44"/>
        <end position="284"/>
    </location>
</feature>
<dbReference type="PRINTS" id="PR00722">
    <property type="entry name" value="CHYMOTRYPSIN"/>
</dbReference>
<dbReference type="InterPro" id="IPR001314">
    <property type="entry name" value="Peptidase_S1A"/>
</dbReference>
<evidence type="ECO:0000256" key="2">
    <source>
        <dbReference type="ARBA" id="ARBA00024195"/>
    </source>
</evidence>
<dbReference type="InterPro" id="IPR043504">
    <property type="entry name" value="Peptidase_S1_PA_chymotrypsin"/>
</dbReference>
<evidence type="ECO:0000256" key="3">
    <source>
        <dbReference type="SAM" id="SignalP"/>
    </source>
</evidence>
<reference evidence="5" key="1">
    <citation type="submission" date="2025-05" db="UniProtKB">
        <authorList>
            <consortium name="RefSeq"/>
        </authorList>
    </citation>
    <scope>NUCLEOTIDE SEQUENCE [LARGE SCALE GENOMIC DNA]</scope>
    <source>
        <strain evidence="5">14028-0561.14</strain>
    </source>
</reference>
<protein>
    <submittedName>
        <fullName evidence="6">Chymotrypsin-like protease CTRL-1</fullName>
    </submittedName>
</protein>
<dbReference type="Pfam" id="PF00089">
    <property type="entry name" value="Trypsin"/>
    <property type="match status" value="1"/>
</dbReference>
<dbReference type="PROSITE" id="PS00134">
    <property type="entry name" value="TRYPSIN_HIS"/>
    <property type="match status" value="1"/>
</dbReference>
<gene>
    <name evidence="6" type="primary">LOC108082296</name>
</gene>
<dbReference type="InterPro" id="IPR051487">
    <property type="entry name" value="Ser/Thr_Proteases_Immune/Dev"/>
</dbReference>
<dbReference type="SUPFAM" id="SSF50494">
    <property type="entry name" value="Trypsin-like serine proteases"/>
    <property type="match status" value="1"/>
</dbReference>
<dbReference type="RefSeq" id="XP_041632821.2">
    <property type="nucleotide sequence ID" value="XM_041776887.2"/>
</dbReference>
<dbReference type="GeneID" id="108082296"/>
<feature type="chain" id="PRO_5046018595" evidence="3">
    <location>
        <begin position="27"/>
        <end position="290"/>
    </location>
</feature>
<proteinExistence type="inferred from homology"/>
<evidence type="ECO:0000313" key="6">
    <source>
        <dbReference type="RefSeq" id="XP_041632821.2"/>
    </source>
</evidence>
<reference evidence="6" key="2">
    <citation type="submission" date="2025-08" db="UniProtKB">
        <authorList>
            <consortium name="RefSeq"/>
        </authorList>
    </citation>
    <scope>IDENTIFICATION</scope>
    <source>
        <strain evidence="6">14028-0561.14</strain>
        <tissue evidence="6">Whole fly</tissue>
    </source>
</reference>
<sequence>MNTSAIGIKIFASLLLLVAFLQPGDAQFLDPDCGVRSPLVTTRIVNGDNAMITSSPWMVFILTINNYFICGGTLITHRLVLTAAHCYQEHKHLKARVGEYDRVSNDTCHNTVDCTMRVELDVDMGIVHPSFDSETLDNDIAILRLVRRVEYSANIKPICIVTDKSWRNSIDQIPILTITGWGRTEAHGRTSRILQTLEIRRQLPEVCTRWVLKTPSDNEFCLGNVDSGACNGDFGGPAGKLISYRRKLRFIQIGIASLSNSQCKYASIYTDVLSHVDWILSVERQIGQIG</sequence>
<evidence type="ECO:0000259" key="4">
    <source>
        <dbReference type="PROSITE" id="PS50240"/>
    </source>
</evidence>
<keyword evidence="1" id="KW-1015">Disulfide bond</keyword>
<dbReference type="PROSITE" id="PS50240">
    <property type="entry name" value="TRYPSIN_DOM"/>
    <property type="match status" value="1"/>
</dbReference>
<keyword evidence="3" id="KW-0732">Signal</keyword>
<dbReference type="SMART" id="SM00020">
    <property type="entry name" value="Tryp_SPc"/>
    <property type="match status" value="1"/>
</dbReference>
<evidence type="ECO:0000256" key="1">
    <source>
        <dbReference type="ARBA" id="ARBA00023157"/>
    </source>
</evidence>
<dbReference type="Proteomes" id="UP001652661">
    <property type="component" value="Chromosome 2R"/>
</dbReference>
<keyword evidence="5" id="KW-1185">Reference proteome</keyword>